<evidence type="ECO:0000313" key="2">
    <source>
        <dbReference type="EMBL" id="KAJ7097318.1"/>
    </source>
</evidence>
<keyword evidence="3" id="KW-1185">Reference proteome</keyword>
<organism evidence="2 3">
    <name type="scientific">Mycena belliarum</name>
    <dbReference type="NCBI Taxonomy" id="1033014"/>
    <lineage>
        <taxon>Eukaryota</taxon>
        <taxon>Fungi</taxon>
        <taxon>Dikarya</taxon>
        <taxon>Basidiomycota</taxon>
        <taxon>Agaricomycotina</taxon>
        <taxon>Agaricomycetes</taxon>
        <taxon>Agaricomycetidae</taxon>
        <taxon>Agaricales</taxon>
        <taxon>Marasmiineae</taxon>
        <taxon>Mycenaceae</taxon>
        <taxon>Mycena</taxon>
    </lineage>
</organism>
<accession>A0AAD6UFR4</accession>
<feature type="compositionally biased region" description="Basic and acidic residues" evidence="1">
    <location>
        <begin position="39"/>
        <end position="49"/>
    </location>
</feature>
<dbReference type="CDD" id="cd21037">
    <property type="entry name" value="MLKL_NTD"/>
    <property type="match status" value="1"/>
</dbReference>
<protein>
    <submittedName>
        <fullName evidence="2">Uncharacterized protein</fullName>
    </submittedName>
</protein>
<proteinExistence type="predicted"/>
<dbReference type="EMBL" id="JARJCN010000010">
    <property type="protein sequence ID" value="KAJ7097318.1"/>
    <property type="molecule type" value="Genomic_DNA"/>
</dbReference>
<gene>
    <name evidence="2" type="ORF">B0H15DRAFT_945971</name>
</gene>
<dbReference type="Proteomes" id="UP001222325">
    <property type="component" value="Unassembled WGS sequence"/>
</dbReference>
<evidence type="ECO:0000256" key="1">
    <source>
        <dbReference type="SAM" id="MobiDB-lite"/>
    </source>
</evidence>
<feature type="region of interest" description="Disordered" evidence="1">
    <location>
        <begin position="23"/>
        <end position="117"/>
    </location>
</feature>
<name>A0AAD6UFR4_9AGAR</name>
<dbReference type="AlphaFoldDB" id="A0AAD6UFR4"/>
<dbReference type="InterPro" id="IPR059179">
    <property type="entry name" value="MLKL-like_MCAfunc"/>
</dbReference>
<sequence length="942" mass="102480">MERYVIDTCHVQQLLPTRAHRPLSRASTPVGDPAHKKRTYTERKREWLKGRSRPRGAPLPLPPVRGAQDWVLQPPMRSRTRERATRQASPHASPPSRCRARATPIPHDSVAANEPPLNRELRSLPAEPASMRSMAAPRPLHRQDTPRLRAQTLASPHRLCVPNTPPPPPPRALATLHSPRARHLVKRRSAQVHDSGAHPHSIPASRRSMQVHARRGAFPTKPPPLPDLKRRRKASRPSAASKHTTYRGRQVCTRSREVPARCAGMRRPRPDTPPPLASAPARHVPRTWRRPGGQGAVRCVCAAALATPPAVWLDTGAVRVVVHVPHEQNTRAFASPTKTLGSCPGQLAFSKFKLKFGTGTKTNKEKVKGVDAGFSTDTPSFLRRSKTARVTDDLRVNGSKNVQIVASSAALLFDTVQAGVLERVHQIVRALINLCGNANARVSGLAPMMARAVDGLIETLTKVHTFLQAQAPHGLFARILRCFEMQEQLNQCADVLQQALDVFGSCLPIPDSPVQTLVFRPPTFAPLFVPMRTLRTSSSLVSSLWPLSSHTPSSLPFIARHPDLSDVFDVSHTRPITSPPPAPRASPSNPVPLPLLHSLHSSVQTDLITNAALGSLRRAAATRHDEVLAALRAKWGLPAAGAGGGHEAASSVTTRRTLRVAPRPLPSALLSSSLDSGLLRHGVSTDSTPQLCSGHSASDVAPLASFPGTPPASVALATSALSRVSWRRDSIADRRLPRSASFGFCPFCFLPVAASDARLASSSAPFFEAGVARTTHSRPRPSSFRPRLLDLASAARVRYPLSMDHRGTLANDLVLVMLSRVMAPIPPPTSTIAEPYLDPPPINLASHRGRHLATTLDDVPPRPYIYSVPSLHAASLPLRGRWVLQHAHCVALFDLAAAARLALRTLAYTHIPFAPFDLRRRHSSRPIIRRVSDPLPDGRRVT</sequence>
<reference evidence="2" key="1">
    <citation type="submission" date="2023-03" db="EMBL/GenBank/DDBJ databases">
        <title>Massive genome expansion in bonnet fungi (Mycena s.s.) driven by repeated elements and novel gene families across ecological guilds.</title>
        <authorList>
            <consortium name="Lawrence Berkeley National Laboratory"/>
            <person name="Harder C.B."/>
            <person name="Miyauchi S."/>
            <person name="Viragh M."/>
            <person name="Kuo A."/>
            <person name="Thoen E."/>
            <person name="Andreopoulos B."/>
            <person name="Lu D."/>
            <person name="Skrede I."/>
            <person name="Drula E."/>
            <person name="Henrissat B."/>
            <person name="Morin E."/>
            <person name="Kohler A."/>
            <person name="Barry K."/>
            <person name="LaButti K."/>
            <person name="Morin E."/>
            <person name="Salamov A."/>
            <person name="Lipzen A."/>
            <person name="Mereny Z."/>
            <person name="Hegedus B."/>
            <person name="Baldrian P."/>
            <person name="Stursova M."/>
            <person name="Weitz H."/>
            <person name="Taylor A."/>
            <person name="Grigoriev I.V."/>
            <person name="Nagy L.G."/>
            <person name="Martin F."/>
            <person name="Kauserud H."/>
        </authorList>
    </citation>
    <scope>NUCLEOTIDE SEQUENCE</scope>
    <source>
        <strain evidence="2">CBHHK173m</strain>
    </source>
</reference>
<comment type="caution">
    <text evidence="2">The sequence shown here is derived from an EMBL/GenBank/DDBJ whole genome shotgun (WGS) entry which is preliminary data.</text>
</comment>
<evidence type="ECO:0000313" key="3">
    <source>
        <dbReference type="Proteomes" id="UP001222325"/>
    </source>
</evidence>
<feature type="region of interest" description="Disordered" evidence="1">
    <location>
        <begin position="184"/>
        <end position="289"/>
    </location>
</feature>